<name>A0ABU4WPK8_9HYPH</name>
<dbReference type="EMBL" id="JAVIIS010000001">
    <property type="protein sequence ID" value="MDX8437981.1"/>
    <property type="molecule type" value="Genomic_DNA"/>
</dbReference>
<dbReference type="PANTHER" id="PTHR43464:SF83">
    <property type="entry name" value="MALONYL-[ACYL-CARRIER PROTEIN] O-METHYLTRANSFERASE"/>
    <property type="match status" value="1"/>
</dbReference>
<reference evidence="2 3" key="1">
    <citation type="submission" date="2023-08" db="EMBL/GenBank/DDBJ databases">
        <title>Implementing the SeqCode for naming new Mesorhizobium species isolated from Vachellia karroo root nodules.</title>
        <authorList>
            <person name="Van Lill M."/>
        </authorList>
    </citation>
    <scope>NUCLEOTIDE SEQUENCE [LARGE SCALE GENOMIC DNA]</scope>
    <source>
        <strain evidence="2 3">VK3E</strain>
    </source>
</reference>
<dbReference type="GO" id="GO:0008168">
    <property type="term" value="F:methyltransferase activity"/>
    <property type="evidence" value="ECO:0007669"/>
    <property type="project" value="UniProtKB-KW"/>
</dbReference>
<dbReference type="InterPro" id="IPR013216">
    <property type="entry name" value="Methyltransf_11"/>
</dbReference>
<dbReference type="Gene3D" id="3.40.50.150">
    <property type="entry name" value="Vaccinia Virus protein VP39"/>
    <property type="match status" value="1"/>
</dbReference>
<comment type="caution">
    <text evidence="2">The sequence shown here is derived from an EMBL/GenBank/DDBJ whole genome shotgun (WGS) entry which is preliminary data.</text>
</comment>
<gene>
    <name evidence="2" type="ORF">RFM51_00150</name>
</gene>
<dbReference type="Pfam" id="PF08241">
    <property type="entry name" value="Methyltransf_11"/>
    <property type="match status" value="1"/>
</dbReference>
<feature type="domain" description="Methyltransferase type 11" evidence="1">
    <location>
        <begin position="50"/>
        <end position="139"/>
    </location>
</feature>
<protein>
    <submittedName>
        <fullName evidence="2">Class I SAM-dependent methyltransferase</fullName>
        <ecNumber evidence="2">2.1.-.-</ecNumber>
    </submittedName>
</protein>
<keyword evidence="2" id="KW-0489">Methyltransferase</keyword>
<dbReference type="PANTHER" id="PTHR43464">
    <property type="entry name" value="METHYLTRANSFERASE"/>
    <property type="match status" value="1"/>
</dbReference>
<keyword evidence="3" id="KW-1185">Reference proteome</keyword>
<evidence type="ECO:0000259" key="1">
    <source>
        <dbReference type="Pfam" id="PF08241"/>
    </source>
</evidence>
<organism evidence="2 3">
    <name type="scientific">Mesorhizobium australafricanum</name>
    <dbReference type="NCBI Taxonomy" id="3072311"/>
    <lineage>
        <taxon>Bacteria</taxon>
        <taxon>Pseudomonadati</taxon>
        <taxon>Pseudomonadota</taxon>
        <taxon>Alphaproteobacteria</taxon>
        <taxon>Hyphomicrobiales</taxon>
        <taxon>Phyllobacteriaceae</taxon>
        <taxon>Mesorhizobium</taxon>
    </lineage>
</organism>
<accession>A0ABU4WPK8</accession>
<evidence type="ECO:0000313" key="3">
    <source>
        <dbReference type="Proteomes" id="UP001272097"/>
    </source>
</evidence>
<dbReference type="SUPFAM" id="SSF53335">
    <property type="entry name" value="S-adenosyl-L-methionine-dependent methyltransferases"/>
    <property type="match status" value="1"/>
</dbReference>
<dbReference type="EC" id="2.1.-.-" evidence="2"/>
<sequence length="207" mass="23033">MSRDWENWDASGIASEIQTIWQNSAAEAAHREQLVDTVRRHAPTPLQSVLEVGCGTGLIYEKLMASLPASTQYVGVDSSINMLEIARQNFPRGQFIFGDGYGLVFRDQEFDVVLCFEVLGHIPQIEPFVAELLRVTKQTCIFTTWPTDLGDTVEGQEVIGDVSFLQRRYSDSYIKKVVHTVGAGKLNSIEAFSLNSGGKLFVIQTRS</sequence>
<dbReference type="GO" id="GO:0032259">
    <property type="term" value="P:methylation"/>
    <property type="evidence" value="ECO:0007669"/>
    <property type="project" value="UniProtKB-KW"/>
</dbReference>
<evidence type="ECO:0000313" key="2">
    <source>
        <dbReference type="EMBL" id="MDX8437981.1"/>
    </source>
</evidence>
<proteinExistence type="predicted"/>
<dbReference type="InterPro" id="IPR029063">
    <property type="entry name" value="SAM-dependent_MTases_sf"/>
</dbReference>
<dbReference type="Proteomes" id="UP001272097">
    <property type="component" value="Unassembled WGS sequence"/>
</dbReference>
<keyword evidence="2" id="KW-0808">Transferase</keyword>
<dbReference type="CDD" id="cd02440">
    <property type="entry name" value="AdoMet_MTases"/>
    <property type="match status" value="1"/>
</dbReference>
<dbReference type="RefSeq" id="WP_320211833.1">
    <property type="nucleotide sequence ID" value="NZ_JAVIIS010000001.1"/>
</dbReference>